<dbReference type="Proteomes" id="UP000324222">
    <property type="component" value="Unassembled WGS sequence"/>
</dbReference>
<organism evidence="2 3">
    <name type="scientific">Portunus trituberculatus</name>
    <name type="common">Swimming crab</name>
    <name type="synonym">Neptunus trituberculatus</name>
    <dbReference type="NCBI Taxonomy" id="210409"/>
    <lineage>
        <taxon>Eukaryota</taxon>
        <taxon>Metazoa</taxon>
        <taxon>Ecdysozoa</taxon>
        <taxon>Arthropoda</taxon>
        <taxon>Crustacea</taxon>
        <taxon>Multicrustacea</taxon>
        <taxon>Malacostraca</taxon>
        <taxon>Eumalacostraca</taxon>
        <taxon>Eucarida</taxon>
        <taxon>Decapoda</taxon>
        <taxon>Pleocyemata</taxon>
        <taxon>Brachyura</taxon>
        <taxon>Eubrachyura</taxon>
        <taxon>Portunoidea</taxon>
        <taxon>Portunidae</taxon>
        <taxon>Portuninae</taxon>
        <taxon>Portunus</taxon>
    </lineage>
</organism>
<gene>
    <name evidence="2" type="ORF">E2C01_015468</name>
</gene>
<dbReference type="EMBL" id="VSRR010001090">
    <property type="protein sequence ID" value="MPC22452.1"/>
    <property type="molecule type" value="Genomic_DNA"/>
</dbReference>
<evidence type="ECO:0000313" key="3">
    <source>
        <dbReference type="Proteomes" id="UP000324222"/>
    </source>
</evidence>
<comment type="caution">
    <text evidence="2">The sequence shown here is derived from an EMBL/GenBank/DDBJ whole genome shotgun (WGS) entry which is preliminary data.</text>
</comment>
<keyword evidence="3" id="KW-1185">Reference proteome</keyword>
<accession>A0A5B7DLL7</accession>
<sequence>MKPNLNTLKPRCIVWCCRDCVELLCVARVSPQQQGGGGAACGGGVPRPAAPGAVGRRCRQRAGYVPLSTPPYPHKRGKGRQQWLSCLAVVVVAARVTLVCQKRNIKNAFYSDVVSGQVLPPQQSNNGQPPLVKQSCQREARWSIEHGAFVDTHIKVLPYQRMMMMMMMMMMVMTMMAEHFCNISMVMFAVQREKRNYTIQCRRWRGAGPGTSHVLFPSQLLLAAPSLTPSLSLSHCDLCVYIIGKNKSIAENLINDMCRL</sequence>
<protein>
    <submittedName>
        <fullName evidence="2">Uncharacterized protein</fullName>
    </submittedName>
</protein>
<feature type="transmembrane region" description="Helical" evidence="1">
    <location>
        <begin position="168"/>
        <end position="190"/>
    </location>
</feature>
<evidence type="ECO:0000313" key="2">
    <source>
        <dbReference type="EMBL" id="MPC22452.1"/>
    </source>
</evidence>
<keyword evidence="1" id="KW-0472">Membrane</keyword>
<name>A0A5B7DLL7_PORTR</name>
<keyword evidence="1" id="KW-0812">Transmembrane</keyword>
<proteinExistence type="predicted"/>
<dbReference type="AlphaFoldDB" id="A0A5B7DLL7"/>
<reference evidence="2 3" key="1">
    <citation type="submission" date="2019-05" db="EMBL/GenBank/DDBJ databases">
        <title>Another draft genome of Portunus trituberculatus and its Hox gene families provides insights of decapod evolution.</title>
        <authorList>
            <person name="Jeong J.-H."/>
            <person name="Song I."/>
            <person name="Kim S."/>
            <person name="Choi T."/>
            <person name="Kim D."/>
            <person name="Ryu S."/>
            <person name="Kim W."/>
        </authorList>
    </citation>
    <scope>NUCLEOTIDE SEQUENCE [LARGE SCALE GENOMIC DNA]</scope>
    <source>
        <tissue evidence="2">Muscle</tissue>
    </source>
</reference>
<keyword evidence="1" id="KW-1133">Transmembrane helix</keyword>
<evidence type="ECO:0000256" key="1">
    <source>
        <dbReference type="SAM" id="Phobius"/>
    </source>
</evidence>